<accession>A0A7J7J3Y8</accession>
<organism evidence="2 3">
    <name type="scientific">Bugula neritina</name>
    <name type="common">Brown bryozoan</name>
    <name type="synonym">Sertularia neritina</name>
    <dbReference type="NCBI Taxonomy" id="10212"/>
    <lineage>
        <taxon>Eukaryota</taxon>
        <taxon>Metazoa</taxon>
        <taxon>Spiralia</taxon>
        <taxon>Lophotrochozoa</taxon>
        <taxon>Bryozoa</taxon>
        <taxon>Gymnolaemata</taxon>
        <taxon>Cheilostomatida</taxon>
        <taxon>Flustrina</taxon>
        <taxon>Buguloidea</taxon>
        <taxon>Bugulidae</taxon>
        <taxon>Bugula</taxon>
    </lineage>
</organism>
<keyword evidence="3" id="KW-1185">Reference proteome</keyword>
<dbReference type="EMBL" id="VXIV02003159">
    <property type="protein sequence ID" value="KAF6020577.1"/>
    <property type="molecule type" value="Genomic_DNA"/>
</dbReference>
<protein>
    <recommendedName>
        <fullName evidence="1">CxC5 like cysteine cluster associated with KDZ domain-containing protein</fullName>
    </recommendedName>
</protein>
<name>A0A7J7J3Y8_BUGNE</name>
<comment type="caution">
    <text evidence="2">The sequence shown here is derived from an EMBL/GenBank/DDBJ whole genome shotgun (WGS) entry which is preliminary data.</text>
</comment>
<reference evidence="2" key="1">
    <citation type="submission" date="2020-06" db="EMBL/GenBank/DDBJ databases">
        <title>Draft genome of Bugula neritina, a colonial animal packing powerful symbionts and potential medicines.</title>
        <authorList>
            <person name="Rayko M."/>
        </authorList>
    </citation>
    <scope>NUCLEOTIDE SEQUENCE [LARGE SCALE GENOMIC DNA]</scope>
    <source>
        <strain evidence="2">Kwan_BN1</strain>
    </source>
</reference>
<feature type="domain" description="CxC5 like cysteine cluster associated with KDZ" evidence="1">
    <location>
        <begin position="3"/>
        <end position="59"/>
    </location>
</feature>
<gene>
    <name evidence="2" type="ORF">EB796_021101</name>
</gene>
<dbReference type="Proteomes" id="UP000593567">
    <property type="component" value="Unassembled WGS sequence"/>
</dbReference>
<dbReference type="InterPro" id="IPR041539">
    <property type="entry name" value="CxC5"/>
</dbReference>
<evidence type="ECO:0000259" key="1">
    <source>
        <dbReference type="Pfam" id="PF18718"/>
    </source>
</evidence>
<dbReference type="AlphaFoldDB" id="A0A7J7J3Y8"/>
<evidence type="ECO:0000313" key="3">
    <source>
        <dbReference type="Proteomes" id="UP000593567"/>
    </source>
</evidence>
<proteinExistence type="predicted"/>
<dbReference type="Pfam" id="PF18718">
    <property type="entry name" value="CxC5"/>
    <property type="match status" value="1"/>
</dbReference>
<sequence>MKIHKDWPWEVVVYTRDGMSTAQVYHTTCSKCKDAYFPTYEETNTSRTFYTTSKDNKIMMTSRPTAFTLDYIKEVLVDIQLGRSFLELCERYSKLYGSDEYRVEVFKTRLEDVYFIAQLLKYFNNNVSFSKDNIANQLAIVDVCDEAAEIIFAQKSKWAAHNCKIKGCSEGFVMCDGNEIINRRICAAPKQHFKLGKGMPNAMGCCPNTPILGGKNKSS</sequence>
<evidence type="ECO:0000313" key="2">
    <source>
        <dbReference type="EMBL" id="KAF6020577.1"/>
    </source>
</evidence>